<evidence type="ECO:0000313" key="4">
    <source>
        <dbReference type="Proteomes" id="UP000182259"/>
    </source>
</evidence>
<dbReference type="Proteomes" id="UP000182259">
    <property type="component" value="Chromosome I"/>
</dbReference>
<dbReference type="PANTHER" id="PTHR38421">
    <property type="entry name" value="TRANSMEMBRANE PROTEIN USGS"/>
    <property type="match status" value="1"/>
</dbReference>
<evidence type="ECO:0000313" key="3">
    <source>
        <dbReference type="EMBL" id="SGZ48447.1"/>
    </source>
</evidence>
<sequence length="363" mass="42075">MASILNSSKFLPSYSIRNILWGFQLAILGTYYSLRNPKLFKQSYYVEACRVSFLSISLSLAIRYPFTIIPILVVFIGLYILLFELFTLQCFVNYFQFTVFNFFKVVRVSGNLNKELNELFLVSLEYMDLVDHQKHPDDTFHQYHYKLEALSTRSSALLTKLQREQIIEGESTVFFKQHIITALLVMVVSCFPYLLLVGSIVPALIIFLGLRSRIGIVLSCVITAVLLTLPKEFSMMFLILYWGSRNMVHDLLLPYFSKVKFSKMDKDQWIKSREGLLLGFSMCYYTAIIKFPWVGLLIYGLAESSMAYMIRKISEPPPDQMQLVRWTVDQLVWKDNKTLDDGETRNDEKSASSTEEEDKVDEP</sequence>
<dbReference type="PANTHER" id="PTHR38421:SF1">
    <property type="entry name" value="TRANSMEMBRANE PROTEIN"/>
    <property type="match status" value="1"/>
</dbReference>
<dbReference type="AlphaFoldDB" id="A0A1L0CXQ4"/>
<protein>
    <submittedName>
        <fullName evidence="3">CIC11C00000003752</fullName>
    </submittedName>
</protein>
<name>A0A1L0CXQ4_9ASCO</name>
<feature type="transmembrane region" description="Helical" evidence="2">
    <location>
        <begin position="183"/>
        <end position="208"/>
    </location>
</feature>
<gene>
    <name evidence="3" type="ORF">SAMEA4029009_CIC11G00000003752</name>
</gene>
<reference evidence="3 4" key="1">
    <citation type="submission" date="2016-10" db="EMBL/GenBank/DDBJ databases">
        <authorList>
            <person name="de Groot N.N."/>
        </authorList>
    </citation>
    <scope>NUCLEOTIDE SEQUENCE [LARGE SCALE GENOMIC DNA]</scope>
    <source>
        <strain evidence="3 4">PYCC 4715</strain>
    </source>
</reference>
<dbReference type="EMBL" id="LT635764">
    <property type="protein sequence ID" value="SGZ48447.1"/>
    <property type="molecule type" value="Genomic_DNA"/>
</dbReference>
<feature type="transmembrane region" description="Helical" evidence="2">
    <location>
        <begin position="14"/>
        <end position="32"/>
    </location>
</feature>
<feature type="transmembrane region" description="Helical" evidence="2">
    <location>
        <begin position="68"/>
        <end position="95"/>
    </location>
</feature>
<feature type="transmembrane region" description="Helical" evidence="2">
    <location>
        <begin position="276"/>
        <end position="302"/>
    </location>
</feature>
<keyword evidence="2" id="KW-0472">Membrane</keyword>
<feature type="compositionally biased region" description="Acidic residues" evidence="1">
    <location>
        <begin position="354"/>
        <end position="363"/>
    </location>
</feature>
<evidence type="ECO:0000256" key="1">
    <source>
        <dbReference type="SAM" id="MobiDB-lite"/>
    </source>
</evidence>
<evidence type="ECO:0000256" key="2">
    <source>
        <dbReference type="SAM" id="Phobius"/>
    </source>
</evidence>
<proteinExistence type="predicted"/>
<feature type="region of interest" description="Disordered" evidence="1">
    <location>
        <begin position="338"/>
        <end position="363"/>
    </location>
</feature>
<keyword evidence="2" id="KW-1133">Transmembrane helix</keyword>
<accession>A0A1L0CXQ4</accession>
<feature type="compositionally biased region" description="Basic and acidic residues" evidence="1">
    <location>
        <begin position="338"/>
        <end position="350"/>
    </location>
</feature>
<feature type="transmembrane region" description="Helical" evidence="2">
    <location>
        <begin position="214"/>
        <end position="230"/>
    </location>
</feature>
<keyword evidence="2" id="KW-0812">Transmembrane</keyword>
<organism evidence="3 4">
    <name type="scientific">Sungouiella intermedia</name>
    <dbReference type="NCBI Taxonomy" id="45354"/>
    <lineage>
        <taxon>Eukaryota</taxon>
        <taxon>Fungi</taxon>
        <taxon>Dikarya</taxon>
        <taxon>Ascomycota</taxon>
        <taxon>Saccharomycotina</taxon>
        <taxon>Pichiomycetes</taxon>
        <taxon>Metschnikowiaceae</taxon>
        <taxon>Sungouiella</taxon>
    </lineage>
</organism>